<name>A0A917HC15_9BACL</name>
<dbReference type="RefSeq" id="WP_188890229.1">
    <property type="nucleotide sequence ID" value="NZ_BMHY01000005.1"/>
</dbReference>
<dbReference type="AlphaFoldDB" id="A0A917HC15"/>
<gene>
    <name evidence="1" type="ORF">GCM10010918_32610</name>
</gene>
<dbReference type="Proteomes" id="UP000600247">
    <property type="component" value="Unassembled WGS sequence"/>
</dbReference>
<protein>
    <submittedName>
        <fullName evidence="1">Uncharacterized protein</fullName>
    </submittedName>
</protein>
<accession>A0A917HC15</accession>
<proteinExistence type="predicted"/>
<comment type="caution">
    <text evidence="1">The sequence shown here is derived from an EMBL/GenBank/DDBJ whole genome shotgun (WGS) entry which is preliminary data.</text>
</comment>
<sequence length="46" mass="4855">MAIQLSEAASQNSEPNFVAGGVSPLLQGYSELNFAIGEPRFASNEI</sequence>
<keyword evidence="2" id="KW-1185">Reference proteome</keyword>
<dbReference type="EMBL" id="BMHY01000005">
    <property type="protein sequence ID" value="GGG74010.1"/>
    <property type="molecule type" value="Genomic_DNA"/>
</dbReference>
<evidence type="ECO:0000313" key="1">
    <source>
        <dbReference type="EMBL" id="GGG74010.1"/>
    </source>
</evidence>
<reference evidence="1 2" key="1">
    <citation type="journal article" date="2014" name="Int. J. Syst. Evol. Microbiol.">
        <title>Complete genome sequence of Corynebacterium casei LMG S-19264T (=DSM 44701T), isolated from a smear-ripened cheese.</title>
        <authorList>
            <consortium name="US DOE Joint Genome Institute (JGI-PGF)"/>
            <person name="Walter F."/>
            <person name="Albersmeier A."/>
            <person name="Kalinowski J."/>
            <person name="Ruckert C."/>
        </authorList>
    </citation>
    <scope>NUCLEOTIDE SEQUENCE [LARGE SCALE GENOMIC DNA]</scope>
    <source>
        <strain evidence="1 2">CGMCC 1.15286</strain>
    </source>
</reference>
<evidence type="ECO:0000313" key="2">
    <source>
        <dbReference type="Proteomes" id="UP000600247"/>
    </source>
</evidence>
<organism evidence="1 2">
    <name type="scientific">Paenibacillus radicis</name>
    <name type="common">ex Gao et al. 2016</name>
    <dbReference type="NCBI Taxonomy" id="1737354"/>
    <lineage>
        <taxon>Bacteria</taxon>
        <taxon>Bacillati</taxon>
        <taxon>Bacillota</taxon>
        <taxon>Bacilli</taxon>
        <taxon>Bacillales</taxon>
        <taxon>Paenibacillaceae</taxon>
        <taxon>Paenibacillus</taxon>
    </lineage>
</organism>